<keyword evidence="3" id="KW-0547">Nucleotide-binding</keyword>
<sequence length="276" mass="31436">MVFHCRCFSIEEDEDNNYKTKTQTQTTSTSTGTFHTASSDFNQPAPILHTKASKVSSLRSDLRVFTVAELKKATKNFCGSLKIGEGGFGKVYKGVVRSLDYPFLEVPVAVKYADGLLQGHKEWLTEINFLGVVKHPNLVKLVGYCAEEGELGTKLFLVYEYMGNRSLRDHLSSRSIAPLSWTMRLKVALDAACGLTYLHEDMNFQIILRDFKSSNILLDDQWNAKLSDFGVARQPMQLIFYKQVDLELTKGDSFFFNFFLFLLWFDRFVIGSIWVV</sequence>
<dbReference type="EMBL" id="JAUHHV010000004">
    <property type="protein sequence ID" value="KAK1426075.1"/>
    <property type="molecule type" value="Genomic_DNA"/>
</dbReference>
<gene>
    <name evidence="5" type="ORF">QVD17_14743</name>
</gene>
<dbReference type="Gene3D" id="3.30.200.20">
    <property type="entry name" value="Phosphorylase Kinase, domain 1"/>
    <property type="match status" value="1"/>
</dbReference>
<proteinExistence type="predicted"/>
<dbReference type="InterPro" id="IPR000719">
    <property type="entry name" value="Prot_kinase_dom"/>
</dbReference>
<dbReference type="PANTHER" id="PTHR45621">
    <property type="entry name" value="OS01G0588500 PROTEIN-RELATED"/>
    <property type="match status" value="1"/>
</dbReference>
<evidence type="ECO:0000313" key="6">
    <source>
        <dbReference type="Proteomes" id="UP001229421"/>
    </source>
</evidence>
<keyword evidence="6" id="KW-1185">Reference proteome</keyword>
<accession>A0AAD8NRY7</accession>
<dbReference type="SUPFAM" id="SSF56112">
    <property type="entry name" value="Protein kinase-like (PK-like)"/>
    <property type="match status" value="1"/>
</dbReference>
<dbReference type="PROSITE" id="PS50011">
    <property type="entry name" value="PROTEIN_KINASE_DOM"/>
    <property type="match status" value="1"/>
</dbReference>
<evidence type="ECO:0000256" key="2">
    <source>
        <dbReference type="ARBA" id="ARBA00022475"/>
    </source>
</evidence>
<dbReference type="InterPro" id="IPR011009">
    <property type="entry name" value="Kinase-like_dom_sf"/>
</dbReference>
<evidence type="ECO:0000259" key="4">
    <source>
        <dbReference type="PROSITE" id="PS50011"/>
    </source>
</evidence>
<dbReference type="Gene3D" id="1.10.510.10">
    <property type="entry name" value="Transferase(Phosphotransferase) domain 1"/>
    <property type="match status" value="1"/>
</dbReference>
<protein>
    <recommendedName>
        <fullName evidence="4">Protein kinase domain-containing protein</fullName>
    </recommendedName>
</protein>
<keyword evidence="2" id="KW-0472">Membrane</keyword>
<keyword evidence="2" id="KW-1003">Cell membrane</keyword>
<evidence type="ECO:0000256" key="1">
    <source>
        <dbReference type="ARBA" id="ARBA00004236"/>
    </source>
</evidence>
<dbReference type="GO" id="GO:0005886">
    <property type="term" value="C:plasma membrane"/>
    <property type="evidence" value="ECO:0007669"/>
    <property type="project" value="UniProtKB-SubCell"/>
</dbReference>
<comment type="subcellular location">
    <subcellularLocation>
        <location evidence="1">Cell membrane</location>
    </subcellularLocation>
</comment>
<dbReference type="AlphaFoldDB" id="A0AAD8NRY7"/>
<dbReference type="PROSITE" id="PS00107">
    <property type="entry name" value="PROTEIN_KINASE_ATP"/>
    <property type="match status" value="1"/>
</dbReference>
<dbReference type="InterPro" id="IPR017441">
    <property type="entry name" value="Protein_kinase_ATP_BS"/>
</dbReference>
<feature type="domain" description="Protein kinase" evidence="4">
    <location>
        <begin position="77"/>
        <end position="276"/>
    </location>
</feature>
<comment type="caution">
    <text evidence="5">The sequence shown here is derived from an EMBL/GenBank/DDBJ whole genome shotgun (WGS) entry which is preliminary data.</text>
</comment>
<organism evidence="5 6">
    <name type="scientific">Tagetes erecta</name>
    <name type="common">African marigold</name>
    <dbReference type="NCBI Taxonomy" id="13708"/>
    <lineage>
        <taxon>Eukaryota</taxon>
        <taxon>Viridiplantae</taxon>
        <taxon>Streptophyta</taxon>
        <taxon>Embryophyta</taxon>
        <taxon>Tracheophyta</taxon>
        <taxon>Spermatophyta</taxon>
        <taxon>Magnoliopsida</taxon>
        <taxon>eudicotyledons</taxon>
        <taxon>Gunneridae</taxon>
        <taxon>Pentapetalae</taxon>
        <taxon>asterids</taxon>
        <taxon>campanulids</taxon>
        <taxon>Asterales</taxon>
        <taxon>Asteraceae</taxon>
        <taxon>Asteroideae</taxon>
        <taxon>Heliantheae alliance</taxon>
        <taxon>Tageteae</taxon>
        <taxon>Tagetes</taxon>
    </lineage>
</organism>
<dbReference type="Pfam" id="PF07714">
    <property type="entry name" value="PK_Tyr_Ser-Thr"/>
    <property type="match status" value="1"/>
</dbReference>
<name>A0AAD8NRY7_TARER</name>
<reference evidence="5" key="1">
    <citation type="journal article" date="2023" name="bioRxiv">
        <title>Improved chromosome-level genome assembly for marigold (Tagetes erecta).</title>
        <authorList>
            <person name="Jiang F."/>
            <person name="Yuan L."/>
            <person name="Wang S."/>
            <person name="Wang H."/>
            <person name="Xu D."/>
            <person name="Wang A."/>
            <person name="Fan W."/>
        </authorList>
    </citation>
    <scope>NUCLEOTIDE SEQUENCE</scope>
    <source>
        <strain evidence="5">WSJ</strain>
        <tissue evidence="5">Leaf</tissue>
    </source>
</reference>
<evidence type="ECO:0000313" key="5">
    <source>
        <dbReference type="EMBL" id="KAK1426075.1"/>
    </source>
</evidence>
<dbReference type="GO" id="GO:0005524">
    <property type="term" value="F:ATP binding"/>
    <property type="evidence" value="ECO:0007669"/>
    <property type="project" value="UniProtKB-UniRule"/>
</dbReference>
<dbReference type="GO" id="GO:0004672">
    <property type="term" value="F:protein kinase activity"/>
    <property type="evidence" value="ECO:0007669"/>
    <property type="project" value="InterPro"/>
</dbReference>
<keyword evidence="3" id="KW-0067">ATP-binding</keyword>
<dbReference type="InterPro" id="IPR050823">
    <property type="entry name" value="Plant_Ser_Thr_Prot_Kinase"/>
</dbReference>
<dbReference type="Proteomes" id="UP001229421">
    <property type="component" value="Unassembled WGS sequence"/>
</dbReference>
<evidence type="ECO:0000256" key="3">
    <source>
        <dbReference type="PROSITE-ProRule" id="PRU10141"/>
    </source>
</evidence>
<dbReference type="InterPro" id="IPR001245">
    <property type="entry name" value="Ser-Thr/Tyr_kinase_cat_dom"/>
</dbReference>
<feature type="binding site" evidence="3">
    <location>
        <position position="111"/>
    </location>
    <ligand>
        <name>ATP</name>
        <dbReference type="ChEBI" id="CHEBI:30616"/>
    </ligand>
</feature>